<dbReference type="GO" id="GO:0120170">
    <property type="term" value="F:intraciliary transport particle B binding"/>
    <property type="evidence" value="ECO:0007669"/>
    <property type="project" value="TreeGrafter"/>
</dbReference>
<dbReference type="Gene3D" id="1.25.40.10">
    <property type="entry name" value="Tetratricopeptide repeat domain"/>
    <property type="match status" value="2"/>
</dbReference>
<evidence type="ECO:0000256" key="1">
    <source>
        <dbReference type="ARBA" id="ARBA00022737"/>
    </source>
</evidence>
<dbReference type="PANTHER" id="PTHR20931:SF0">
    <property type="entry name" value="TETRATRICOPEPTIDE REPEAT PROTEIN 30"/>
    <property type="match status" value="1"/>
</dbReference>
<evidence type="ECO:0000259" key="3">
    <source>
        <dbReference type="Pfam" id="PF04111"/>
    </source>
</evidence>
<dbReference type="PANTHER" id="PTHR20931">
    <property type="entry name" value="TETRATRICOPEPTIDE REPEAT PROTEIN 30"/>
    <property type="match status" value="1"/>
</dbReference>
<evidence type="ECO:0000256" key="2">
    <source>
        <dbReference type="ARBA" id="ARBA00022803"/>
    </source>
</evidence>
<keyword evidence="2" id="KW-0802">TPR repeat</keyword>
<gene>
    <name evidence="4" type="ORF">AURANDRAFT_72573</name>
</gene>
<sequence>MGSCWLGPVRRCQLWVLKYPVWAMRDGYIPVYTVGMVNTRYIPVFLEYPDPSTVSRLRVEPPRAAPVPPRHALGDAARMLRWAYYSLLARATAGWGAVVGLGVRGRRARARAAASRARLAQVAPVPGDGRGVGVGVVVAEGDAVLVWGAGLPTHVVVVRSSQQCTRLAAAEPGSRGVPVYGSPKSKIPGMGKRARVYTGIYRYFTIPVYTLRNTRAPILPVQLQFRQSDQDYGNGGYMHPRGRLRGTEGRQKHASPRVPCGELQPREFLGEAPKFLQLEVNLTCVELAREAYTSTKEEAPNSNRSKFMLESLLGKRRQVNGSRLAHLNWTCKTIEKMNRVEALNDCFHIWHSCSCATINGFRLGRVAAGQVSWHEINAALGEIVLLLQSINFANTSIGLTPRGNYSKISKGIGQILFLGLRVAYADGDPQIQYHLYTDDSFSLLPKRNFNLAMLSLEIRGVLVSGAAVTVAVAARPTERPSNDRPRKYVPEMHQVALKSPGSGAISVQGARRALYKAGLYPDATRAALRVDSPQFAQRCLPDDPETIINYAAIAFKEGQYDEARGKYIEAMNTLGYQADLACNVALCYYKQKQYAAALKSLAEIIERGVREHPELSVGSNTDGIDVRSVGNSSVLQETCLVEAFNLKSAIEYQMGNLDAAKEALSDMPPRQEEELDAVTLHNQALVHMDEDPSTGFRKLNFLLSNPPFPPETFGNLLLLHCKFGYYDLAADILAENTHLTYKFLSNELFEYLDASIMVQTSPEEAYRKYDDLTNKHIDQLRKLTKAIQDARISRDNEAIKQSLKFYDEALERYIPVLMAMARIYWDKENYPMVERLFRQSAEFCSEHEVWKLNVAHVFFMQESKFKEAIRYYDPIVKKKSENILDVPAIVLANLCVSYIMTSQNEEAEELMRKIEKEEERLAYTEPDRQCYHLCIVNLVIGTLYCAKGNFEFGISRIIKSLEPYDKKLGPDTWYYSKRCFLALAENMAKHMLMLKDASVHEIINFLEACDSHGANITTVITPTVDPDGNHPAEVTHNVSYEARQLKKIFLKLRD</sequence>
<dbReference type="InterPro" id="IPR040455">
    <property type="entry name" value="Atg6_BARA"/>
</dbReference>
<evidence type="ECO:0000313" key="5">
    <source>
        <dbReference type="Proteomes" id="UP000002729"/>
    </source>
</evidence>
<organism evidence="5">
    <name type="scientific">Aureococcus anophagefferens</name>
    <name type="common">Harmful bloom alga</name>
    <dbReference type="NCBI Taxonomy" id="44056"/>
    <lineage>
        <taxon>Eukaryota</taxon>
        <taxon>Sar</taxon>
        <taxon>Stramenopiles</taxon>
        <taxon>Ochrophyta</taxon>
        <taxon>Pelagophyceae</taxon>
        <taxon>Pelagomonadales</taxon>
        <taxon>Pelagomonadaceae</taxon>
        <taxon>Aureococcus</taxon>
    </lineage>
</organism>
<keyword evidence="5" id="KW-1185">Reference proteome</keyword>
<name>F0YKZ1_AURAN</name>
<dbReference type="GO" id="GO:0005879">
    <property type="term" value="C:axonemal microtubule"/>
    <property type="evidence" value="ECO:0007669"/>
    <property type="project" value="TreeGrafter"/>
</dbReference>
<dbReference type="InterPro" id="IPR011990">
    <property type="entry name" value="TPR-like_helical_dom_sf"/>
</dbReference>
<proteinExistence type="predicted"/>
<dbReference type="GeneID" id="20228771"/>
<dbReference type="KEGG" id="aaf:AURANDRAFT_72573"/>
<dbReference type="EMBL" id="GL833154">
    <property type="protein sequence ID" value="EGB04238.1"/>
    <property type="molecule type" value="Genomic_DNA"/>
</dbReference>
<keyword evidence="1" id="KW-0677">Repeat</keyword>
<dbReference type="InterPro" id="IPR039941">
    <property type="entry name" value="TT30"/>
</dbReference>
<dbReference type="Proteomes" id="UP000002729">
    <property type="component" value="Unassembled WGS sequence"/>
</dbReference>
<dbReference type="GO" id="GO:0042073">
    <property type="term" value="P:intraciliary transport"/>
    <property type="evidence" value="ECO:0007669"/>
    <property type="project" value="TreeGrafter"/>
</dbReference>
<feature type="domain" description="Atg6 BARA" evidence="3">
    <location>
        <begin position="338"/>
        <end position="455"/>
    </location>
</feature>
<dbReference type="eggNOG" id="KOG4340">
    <property type="taxonomic scope" value="Eukaryota"/>
</dbReference>
<dbReference type="Pfam" id="PF04111">
    <property type="entry name" value="APG6"/>
    <property type="match status" value="1"/>
</dbReference>
<dbReference type="InParanoid" id="F0YKZ1"/>
<dbReference type="Gene3D" id="1.10.418.40">
    <property type="entry name" value="Autophagy protein 6/Beclin 1"/>
    <property type="match status" value="1"/>
</dbReference>
<dbReference type="FunFam" id="1.25.40.10:FF:000186">
    <property type="entry name" value="Tetratricopeptide repeat domain 30A"/>
    <property type="match status" value="1"/>
</dbReference>
<dbReference type="RefSeq" id="XP_009041089.1">
    <property type="nucleotide sequence ID" value="XM_009042841.1"/>
</dbReference>
<dbReference type="AlphaFoldDB" id="F0YKZ1"/>
<protein>
    <recommendedName>
        <fullName evidence="3">Atg6 BARA domain-containing protein</fullName>
    </recommendedName>
</protein>
<reference evidence="4 5" key="1">
    <citation type="journal article" date="2011" name="Proc. Natl. Acad. Sci. U.S.A.">
        <title>Niche of harmful alga Aureococcus anophagefferens revealed through ecogenomics.</title>
        <authorList>
            <person name="Gobler C.J."/>
            <person name="Berry D.L."/>
            <person name="Dyhrman S.T."/>
            <person name="Wilhelm S.W."/>
            <person name="Salamov A."/>
            <person name="Lobanov A.V."/>
            <person name="Zhang Y."/>
            <person name="Collier J.L."/>
            <person name="Wurch L.L."/>
            <person name="Kustka A.B."/>
            <person name="Dill B.D."/>
            <person name="Shah M."/>
            <person name="VerBerkmoes N.C."/>
            <person name="Kuo A."/>
            <person name="Terry A."/>
            <person name="Pangilinan J."/>
            <person name="Lindquist E.A."/>
            <person name="Lucas S."/>
            <person name="Paulsen I.T."/>
            <person name="Hattenrath-Lehmann T.K."/>
            <person name="Talmage S.C."/>
            <person name="Walker E.A."/>
            <person name="Koch F."/>
            <person name="Burson A.M."/>
            <person name="Marcoval M.A."/>
            <person name="Tang Y.Z."/>
            <person name="Lecleir G.R."/>
            <person name="Coyne K.J."/>
            <person name="Berg G.M."/>
            <person name="Bertrand E.M."/>
            <person name="Saito M.A."/>
            <person name="Gladyshev V.N."/>
            <person name="Grigoriev I.V."/>
        </authorList>
    </citation>
    <scope>NUCLEOTIDE SEQUENCE [LARGE SCALE GENOMIC DNA]</scope>
    <source>
        <strain evidence="5">CCMP 1984</strain>
    </source>
</reference>
<dbReference type="eggNOG" id="KOG2751">
    <property type="taxonomic scope" value="Eukaryota"/>
</dbReference>
<dbReference type="SUPFAM" id="SSF48452">
    <property type="entry name" value="TPR-like"/>
    <property type="match status" value="2"/>
</dbReference>
<dbReference type="InterPro" id="IPR038274">
    <property type="entry name" value="Atg6/Beclin_C_sf"/>
</dbReference>
<dbReference type="GO" id="GO:0030992">
    <property type="term" value="C:intraciliary transport particle B"/>
    <property type="evidence" value="ECO:0007669"/>
    <property type="project" value="TreeGrafter"/>
</dbReference>
<dbReference type="OrthoDB" id="10249577at2759"/>
<accession>F0YKZ1</accession>
<evidence type="ECO:0000313" key="4">
    <source>
        <dbReference type="EMBL" id="EGB04238.1"/>
    </source>
</evidence>